<dbReference type="EMBL" id="KQ031117">
    <property type="protein sequence ID" value="KJZ67982.1"/>
    <property type="molecule type" value="Genomic_DNA"/>
</dbReference>
<dbReference type="EMBL" id="KQ031086">
    <property type="protein sequence ID" value="KJZ68009.1"/>
    <property type="molecule type" value="Genomic_DNA"/>
</dbReference>
<dbReference type="AlphaFoldDB" id="A0A0F7ZVX5"/>
<organism evidence="2 4">
    <name type="scientific">Hirsutella minnesotensis 3608</name>
    <dbReference type="NCBI Taxonomy" id="1043627"/>
    <lineage>
        <taxon>Eukaryota</taxon>
        <taxon>Fungi</taxon>
        <taxon>Dikarya</taxon>
        <taxon>Ascomycota</taxon>
        <taxon>Pezizomycotina</taxon>
        <taxon>Sordariomycetes</taxon>
        <taxon>Hypocreomycetidae</taxon>
        <taxon>Hypocreales</taxon>
        <taxon>Ophiocordycipitaceae</taxon>
        <taxon>Hirsutella</taxon>
    </lineage>
</organism>
<evidence type="ECO:0000256" key="1">
    <source>
        <dbReference type="SAM" id="MobiDB-lite"/>
    </source>
</evidence>
<feature type="compositionally biased region" description="Polar residues" evidence="1">
    <location>
        <begin position="51"/>
        <end position="60"/>
    </location>
</feature>
<gene>
    <name evidence="3" type="ORF">HIM_12599</name>
    <name evidence="2" type="ORF">HIM_12628</name>
</gene>
<evidence type="ECO:0000313" key="3">
    <source>
        <dbReference type="EMBL" id="KJZ68009.1"/>
    </source>
</evidence>
<feature type="region of interest" description="Disordered" evidence="1">
    <location>
        <begin position="18"/>
        <end position="66"/>
    </location>
</feature>
<keyword evidence="4" id="KW-1185">Reference proteome</keyword>
<evidence type="ECO:0000313" key="4">
    <source>
        <dbReference type="Proteomes" id="UP000054481"/>
    </source>
</evidence>
<accession>A0A0F7ZVX5</accession>
<proteinExistence type="predicted"/>
<sequence length="131" mass="14180">MATRSHWGAGNHRRVPYCRNGCGRDRSQHSNGRGTTQTTDNKTLHEFSNAPDETSAGSSEKQNKQAVHIANAEDCLGGVERSHLIGMEVIHECMLPPWTSRIAVVVEDDLVKAVKAASDVKGIIIATSSSQ</sequence>
<evidence type="ECO:0000313" key="2">
    <source>
        <dbReference type="EMBL" id="KJZ67982.1"/>
    </source>
</evidence>
<name>A0A0F7ZVX5_9HYPO</name>
<feature type="compositionally biased region" description="Polar residues" evidence="1">
    <location>
        <begin position="29"/>
        <end position="41"/>
    </location>
</feature>
<protein>
    <submittedName>
        <fullName evidence="2">Uncharacterized protein</fullName>
    </submittedName>
</protein>
<dbReference type="Proteomes" id="UP000054481">
    <property type="component" value="Unassembled WGS sequence"/>
</dbReference>
<reference evidence="2 4" key="1">
    <citation type="journal article" date="2014" name="Genome Biol. Evol.">
        <title>Comparative genomics and transcriptomics analyses reveal divergent lifestyle features of nematode endoparasitic fungus Hirsutella minnesotensis.</title>
        <authorList>
            <person name="Lai Y."/>
            <person name="Liu K."/>
            <person name="Zhang X."/>
            <person name="Zhang X."/>
            <person name="Li K."/>
            <person name="Wang N."/>
            <person name="Shu C."/>
            <person name="Wu Y."/>
            <person name="Wang C."/>
            <person name="Bushley K.E."/>
            <person name="Xiang M."/>
            <person name="Liu X."/>
        </authorList>
    </citation>
    <scope>NUCLEOTIDE SEQUENCE [LARGE SCALE GENOMIC DNA]</scope>
    <source>
        <strain evidence="2 4">3608</strain>
    </source>
</reference>